<dbReference type="SMART" id="SM01381">
    <property type="entry name" value="7TM_GPCR_Srsx"/>
    <property type="match status" value="1"/>
</dbReference>
<feature type="compositionally biased region" description="Polar residues" evidence="10">
    <location>
        <begin position="571"/>
        <end position="581"/>
    </location>
</feature>
<dbReference type="AlphaFoldDB" id="A0A8B7XYT0"/>
<comment type="similarity">
    <text evidence="2 9">Belongs to the G-protein coupled receptor 1 family.</text>
</comment>
<accession>A0A8B7XYT0</accession>
<name>A0A8B7XYT0_ACAPL</name>
<evidence type="ECO:0000256" key="5">
    <source>
        <dbReference type="ARBA" id="ARBA00023040"/>
    </source>
</evidence>
<keyword evidence="4 11" id="KW-1133">Transmembrane helix</keyword>
<evidence type="ECO:0000313" key="15">
    <source>
        <dbReference type="RefSeq" id="XP_022086055.1"/>
    </source>
</evidence>
<dbReference type="PRINTS" id="PR01012">
    <property type="entry name" value="NRPEPTIDEYR"/>
</dbReference>
<keyword evidence="6 11" id="KW-0472">Membrane</keyword>
<dbReference type="PROSITE" id="PS00237">
    <property type="entry name" value="G_PROTEIN_RECEP_F1_1"/>
    <property type="match status" value="1"/>
</dbReference>
<dbReference type="OMA" id="WNNTQYS"/>
<keyword evidence="5 9" id="KW-0297">G-protein coupled receptor</keyword>
<dbReference type="Proteomes" id="UP000694845">
    <property type="component" value="Unplaced"/>
</dbReference>
<sequence>MTAMLSTSTVGSWPSINRSGIDDYDLIAGTAASVNYSDEVANGTNQADSPWFFDGIYYDLTQLTSVYAILIILSVMVMVVGLTGNSMVIAVVCRHRSMRTPTNFYIVSLALSDFLVTSFVMPLKLVELSADADTSILNGALCSVLGFVQPYFVFTSIWTLVAISIDRYLVILHPLRSHSFNTRSRASRNVAAIWAVPFLVLAGYFYPHQTMKYRMTSELGVIRRTTCQSQLPHEIQQWYTVFQFTVLLVWPVGLLCFTCFSIARRLFRLTEDEKMLKTSLRKEEASRRKVAKMVLVVVFAFVVCWAPFFIVTLVNHFTRFLRHQNFIFWQYVLYLFGFSNSCMNPVIYTFMSRAFRKGFRGIIMCVCPCTKACLKNKRKFVNPRRSVTIISSEPATEHCRVGGEGAKGNAKRRRAAGGRDRPNSRWNNTQYSTVSESEGIYMTRLSSSGSANGGPCEARNKTDSFINRSPSTTSTASDTHRQGEIKNNNYSPKNAQVSGSKPSSFSKIDEEGPFDYVNLDEELSQNPPPSNNPFTDFNRNTSPQTPGHQPQSYSHNTDEELGCTAPLLGSSEDNSTVANGH</sequence>
<dbReference type="Gene3D" id="1.20.1070.10">
    <property type="entry name" value="Rhodopsin 7-helix transmembrane proteins"/>
    <property type="match status" value="1"/>
</dbReference>
<evidence type="ECO:0000256" key="7">
    <source>
        <dbReference type="ARBA" id="ARBA00023170"/>
    </source>
</evidence>
<protein>
    <submittedName>
        <fullName evidence="14 15">Somatostatin receptor type 2-like</fullName>
    </submittedName>
</protein>
<proteinExistence type="inferred from homology"/>
<feature type="region of interest" description="Disordered" evidence="10">
    <location>
        <begin position="445"/>
        <end position="581"/>
    </location>
</feature>
<dbReference type="PANTHER" id="PTHR45695">
    <property type="entry name" value="LEUCOKININ RECEPTOR-RELATED"/>
    <property type="match status" value="1"/>
</dbReference>
<dbReference type="GO" id="GO:0005886">
    <property type="term" value="C:plasma membrane"/>
    <property type="evidence" value="ECO:0007669"/>
    <property type="project" value="TreeGrafter"/>
</dbReference>
<feature type="compositionally biased region" description="Polar residues" evidence="10">
    <location>
        <begin position="463"/>
        <end position="477"/>
    </location>
</feature>
<keyword evidence="8 9" id="KW-0807">Transducer</keyword>
<evidence type="ECO:0000256" key="6">
    <source>
        <dbReference type="ARBA" id="ARBA00023136"/>
    </source>
</evidence>
<feature type="transmembrane region" description="Helical" evidence="11">
    <location>
        <begin position="66"/>
        <end position="92"/>
    </location>
</feature>
<evidence type="ECO:0000256" key="8">
    <source>
        <dbReference type="ARBA" id="ARBA00023224"/>
    </source>
</evidence>
<dbReference type="Pfam" id="PF00001">
    <property type="entry name" value="7tm_1"/>
    <property type="match status" value="1"/>
</dbReference>
<keyword evidence="7 9" id="KW-0675">Receptor</keyword>
<dbReference type="GO" id="GO:0004983">
    <property type="term" value="F:neuropeptide Y receptor activity"/>
    <property type="evidence" value="ECO:0007669"/>
    <property type="project" value="InterPro"/>
</dbReference>
<dbReference type="KEGG" id="aplc:110976789"/>
<dbReference type="PROSITE" id="PS50262">
    <property type="entry name" value="G_PROTEIN_RECEP_F1_2"/>
    <property type="match status" value="1"/>
</dbReference>
<dbReference type="RefSeq" id="XP_022086054.1">
    <property type="nucleotide sequence ID" value="XM_022230362.1"/>
</dbReference>
<dbReference type="OrthoDB" id="2101615at2759"/>
<dbReference type="InterPro" id="IPR000611">
    <property type="entry name" value="NPY_rcpt"/>
</dbReference>
<feature type="domain" description="G-protein coupled receptors family 1 profile" evidence="12">
    <location>
        <begin position="84"/>
        <end position="348"/>
    </location>
</feature>
<evidence type="ECO:0000256" key="10">
    <source>
        <dbReference type="SAM" id="MobiDB-lite"/>
    </source>
</evidence>
<keyword evidence="3 9" id="KW-0812">Transmembrane</keyword>
<evidence type="ECO:0000256" key="9">
    <source>
        <dbReference type="RuleBase" id="RU000688"/>
    </source>
</evidence>
<feature type="region of interest" description="Disordered" evidence="10">
    <location>
        <begin position="398"/>
        <end position="430"/>
    </location>
</feature>
<dbReference type="RefSeq" id="XP_022086055.1">
    <property type="nucleotide sequence ID" value="XM_022230363.1"/>
</dbReference>
<evidence type="ECO:0000313" key="14">
    <source>
        <dbReference type="RefSeq" id="XP_022086054.1"/>
    </source>
</evidence>
<feature type="compositionally biased region" description="Polar residues" evidence="10">
    <location>
        <begin position="532"/>
        <end position="555"/>
    </location>
</feature>
<evidence type="ECO:0000256" key="2">
    <source>
        <dbReference type="ARBA" id="ARBA00010663"/>
    </source>
</evidence>
<feature type="transmembrane region" description="Helical" evidence="11">
    <location>
        <begin position="135"/>
        <end position="165"/>
    </location>
</feature>
<feature type="transmembrane region" description="Helical" evidence="11">
    <location>
        <begin position="241"/>
        <end position="267"/>
    </location>
</feature>
<feature type="transmembrane region" description="Helical" evidence="11">
    <location>
        <begin position="186"/>
        <end position="206"/>
    </location>
</feature>
<feature type="transmembrane region" description="Helical" evidence="11">
    <location>
        <begin position="104"/>
        <end position="123"/>
    </location>
</feature>
<evidence type="ECO:0000256" key="1">
    <source>
        <dbReference type="ARBA" id="ARBA00004141"/>
    </source>
</evidence>
<evidence type="ECO:0000259" key="12">
    <source>
        <dbReference type="PROSITE" id="PS50262"/>
    </source>
</evidence>
<evidence type="ECO:0000256" key="4">
    <source>
        <dbReference type="ARBA" id="ARBA00022989"/>
    </source>
</evidence>
<dbReference type="GeneID" id="110976789"/>
<organism evidence="13 14">
    <name type="scientific">Acanthaster planci</name>
    <name type="common">Crown-of-thorns starfish</name>
    <dbReference type="NCBI Taxonomy" id="133434"/>
    <lineage>
        <taxon>Eukaryota</taxon>
        <taxon>Metazoa</taxon>
        <taxon>Echinodermata</taxon>
        <taxon>Eleutherozoa</taxon>
        <taxon>Asterozoa</taxon>
        <taxon>Asteroidea</taxon>
        <taxon>Valvatacea</taxon>
        <taxon>Valvatida</taxon>
        <taxon>Acanthasteridae</taxon>
        <taxon>Acanthaster</taxon>
    </lineage>
</organism>
<dbReference type="InterPro" id="IPR000276">
    <property type="entry name" value="GPCR_Rhodpsn"/>
</dbReference>
<dbReference type="SUPFAM" id="SSF81321">
    <property type="entry name" value="Family A G protein-coupled receptor-like"/>
    <property type="match status" value="1"/>
</dbReference>
<keyword evidence="13" id="KW-1185">Reference proteome</keyword>
<dbReference type="PRINTS" id="PR00237">
    <property type="entry name" value="GPCRRHODOPSN"/>
</dbReference>
<reference evidence="14 15" key="1">
    <citation type="submission" date="2025-04" db="UniProtKB">
        <authorList>
            <consortium name="RefSeq"/>
        </authorList>
    </citation>
    <scope>IDENTIFICATION</scope>
</reference>
<evidence type="ECO:0000256" key="3">
    <source>
        <dbReference type="ARBA" id="ARBA00022692"/>
    </source>
</evidence>
<dbReference type="InterPro" id="IPR017452">
    <property type="entry name" value="GPCR_Rhodpsn_7TM"/>
</dbReference>
<comment type="subcellular location">
    <subcellularLocation>
        <location evidence="1">Membrane</location>
        <topology evidence="1">Multi-pass membrane protein</topology>
    </subcellularLocation>
</comment>
<feature type="transmembrane region" description="Helical" evidence="11">
    <location>
        <begin position="326"/>
        <end position="350"/>
    </location>
</feature>
<gene>
    <name evidence="14 15" type="primary">LOC110976789</name>
</gene>
<dbReference type="PANTHER" id="PTHR45695:SF15">
    <property type="entry name" value="OPSIN RH2"/>
    <property type="match status" value="1"/>
</dbReference>
<feature type="compositionally biased region" description="Polar residues" evidence="10">
    <location>
        <begin position="485"/>
        <end position="506"/>
    </location>
</feature>
<dbReference type="CDD" id="cd14993">
    <property type="entry name" value="7tmA_CCKR-like"/>
    <property type="match status" value="1"/>
</dbReference>
<evidence type="ECO:0000313" key="13">
    <source>
        <dbReference type="Proteomes" id="UP000694845"/>
    </source>
</evidence>
<feature type="transmembrane region" description="Helical" evidence="11">
    <location>
        <begin position="290"/>
        <end position="314"/>
    </location>
</feature>
<evidence type="ECO:0000256" key="11">
    <source>
        <dbReference type="SAM" id="Phobius"/>
    </source>
</evidence>